<reference evidence="1 2" key="1">
    <citation type="journal article" date="2010" name="J. Bacteriol.">
        <title>The genetic basis of laboratory adaptation in Caulobacter crescentus.</title>
        <authorList>
            <person name="Marks M.E."/>
            <person name="Castro-Rojas C.M."/>
            <person name="Teiling C."/>
            <person name="Du L."/>
            <person name="Kapatral V."/>
            <person name="Walunas T.L."/>
            <person name="Crosson S."/>
        </authorList>
    </citation>
    <scope>NUCLEOTIDE SEQUENCE [LARGE SCALE GENOMIC DNA]</scope>
    <source>
        <strain evidence="2">NA1000 / CB15N</strain>
    </source>
</reference>
<dbReference type="Proteomes" id="UP000001364">
    <property type="component" value="Chromosome"/>
</dbReference>
<dbReference type="RefSeq" id="YP_002518169.2">
    <property type="nucleotide sequence ID" value="NC_011916.1"/>
</dbReference>
<sequence>MPQPVMSSSAKALRVVRLGRALALTRAVDDEGLREPMQPQLAWF</sequence>
<dbReference type="KEGG" id="ccs:CCNA_02796"/>
<name>A0A0H3CBH4_CAUVN</name>
<protein>
    <submittedName>
        <fullName evidence="1">Uncharacterized protein</fullName>
    </submittedName>
</protein>
<dbReference type="RefSeq" id="WP_024265839.1">
    <property type="nucleotide sequence ID" value="NC_011916.1"/>
</dbReference>
<proteinExistence type="predicted"/>
<dbReference type="AlphaFoldDB" id="A0A0H3CBH4"/>
<evidence type="ECO:0000313" key="1">
    <source>
        <dbReference type="EMBL" id="ACL96261.2"/>
    </source>
</evidence>
<dbReference type="EMBL" id="CP001340">
    <property type="protein sequence ID" value="ACL96261.2"/>
    <property type="molecule type" value="Genomic_DNA"/>
</dbReference>
<dbReference type="HOGENOM" id="CLU_3214014_0_0_5"/>
<gene>
    <name evidence="1" type="ordered locus">CCNA_02796</name>
</gene>
<keyword evidence="2" id="KW-1185">Reference proteome</keyword>
<accession>A0A0H3CBH4</accession>
<evidence type="ECO:0000313" key="2">
    <source>
        <dbReference type="Proteomes" id="UP000001364"/>
    </source>
</evidence>
<organism evidence="1 2">
    <name type="scientific">Caulobacter vibrioides (strain NA1000 / CB15N)</name>
    <name type="common">Caulobacter crescentus</name>
    <dbReference type="NCBI Taxonomy" id="565050"/>
    <lineage>
        <taxon>Bacteria</taxon>
        <taxon>Pseudomonadati</taxon>
        <taxon>Pseudomonadota</taxon>
        <taxon>Alphaproteobacteria</taxon>
        <taxon>Caulobacterales</taxon>
        <taxon>Caulobacteraceae</taxon>
        <taxon>Caulobacter</taxon>
    </lineage>
</organism>
<dbReference type="GeneID" id="7331120"/>
<dbReference type="PATRIC" id="fig|565050.3.peg.2736"/>